<gene>
    <name evidence="1" type="ORF">OM076_09690</name>
</gene>
<dbReference type="EMBL" id="JAPDOD010000006">
    <property type="protein sequence ID" value="MDA0160535.1"/>
    <property type="molecule type" value="Genomic_DNA"/>
</dbReference>
<proteinExistence type="predicted"/>
<organism evidence="1 2">
    <name type="scientific">Solirubrobacter ginsenosidimutans</name>
    <dbReference type="NCBI Taxonomy" id="490573"/>
    <lineage>
        <taxon>Bacteria</taxon>
        <taxon>Bacillati</taxon>
        <taxon>Actinomycetota</taxon>
        <taxon>Thermoleophilia</taxon>
        <taxon>Solirubrobacterales</taxon>
        <taxon>Solirubrobacteraceae</taxon>
        <taxon>Solirubrobacter</taxon>
    </lineage>
</organism>
<evidence type="ECO:0000313" key="1">
    <source>
        <dbReference type="EMBL" id="MDA0160535.1"/>
    </source>
</evidence>
<dbReference type="RefSeq" id="WP_270039437.1">
    <property type="nucleotide sequence ID" value="NZ_JAPDOD010000006.1"/>
</dbReference>
<dbReference type="AlphaFoldDB" id="A0A9X3MSS8"/>
<dbReference type="Proteomes" id="UP001149140">
    <property type="component" value="Unassembled WGS sequence"/>
</dbReference>
<comment type="caution">
    <text evidence="1">The sequence shown here is derived from an EMBL/GenBank/DDBJ whole genome shotgun (WGS) entry which is preliminary data.</text>
</comment>
<keyword evidence="2" id="KW-1185">Reference proteome</keyword>
<accession>A0A9X3MSS8</accession>
<evidence type="ECO:0000313" key="2">
    <source>
        <dbReference type="Proteomes" id="UP001149140"/>
    </source>
</evidence>
<reference evidence="1" key="1">
    <citation type="submission" date="2022-10" db="EMBL/GenBank/DDBJ databases">
        <title>The WGS of Solirubrobacter ginsenosidimutans DSM 21036.</title>
        <authorList>
            <person name="Jiang Z."/>
        </authorList>
    </citation>
    <scope>NUCLEOTIDE SEQUENCE</scope>
    <source>
        <strain evidence="1">DSM 21036</strain>
    </source>
</reference>
<sequence length="83" mass="9314">MTTSTTSTRELAHRRNDGLDIRLLWDAETDRVRVALHDAKTGEGFEVEVGPGERALDVFHHPFAYAAFRDAARKRSREYAGAA</sequence>
<protein>
    <submittedName>
        <fullName evidence="1">Uncharacterized protein</fullName>
    </submittedName>
</protein>
<name>A0A9X3MSS8_9ACTN</name>